<reference evidence="1 2" key="1">
    <citation type="journal article" date="2023" name="Commun. Biol.">
        <title>Genome analysis of Parmales, the sister group of diatoms, reveals the evolutionary specialization of diatoms from phago-mixotrophs to photoautotrophs.</title>
        <authorList>
            <person name="Ban H."/>
            <person name="Sato S."/>
            <person name="Yoshikawa S."/>
            <person name="Yamada K."/>
            <person name="Nakamura Y."/>
            <person name="Ichinomiya M."/>
            <person name="Sato N."/>
            <person name="Blanc-Mathieu R."/>
            <person name="Endo H."/>
            <person name="Kuwata A."/>
            <person name="Ogata H."/>
        </authorList>
    </citation>
    <scope>NUCLEOTIDE SEQUENCE [LARGE SCALE GENOMIC DNA]</scope>
</reference>
<keyword evidence="2" id="KW-1185">Reference proteome</keyword>
<evidence type="ECO:0000313" key="2">
    <source>
        <dbReference type="Proteomes" id="UP001165060"/>
    </source>
</evidence>
<protein>
    <recommendedName>
        <fullName evidence="3">RAP domain-containing protein</fullName>
    </recommendedName>
</protein>
<organism evidence="1 2">
    <name type="scientific">Tetraparma gracilis</name>
    <dbReference type="NCBI Taxonomy" id="2962635"/>
    <lineage>
        <taxon>Eukaryota</taxon>
        <taxon>Sar</taxon>
        <taxon>Stramenopiles</taxon>
        <taxon>Ochrophyta</taxon>
        <taxon>Bolidophyceae</taxon>
        <taxon>Parmales</taxon>
        <taxon>Triparmaceae</taxon>
        <taxon>Tetraparma</taxon>
    </lineage>
</organism>
<accession>A0ABQ6M9X2</accession>
<evidence type="ECO:0008006" key="3">
    <source>
        <dbReference type="Google" id="ProtNLM"/>
    </source>
</evidence>
<comment type="caution">
    <text evidence="1">The sequence shown here is derived from an EMBL/GenBank/DDBJ whole genome shotgun (WGS) entry which is preliminary data.</text>
</comment>
<gene>
    <name evidence="1" type="ORF">TeGR_g1827</name>
</gene>
<sequence length="712" mass="75047">MYASNPSSFDAPSRALLLKRLAGSKGPSLPSGKCALHEDPRFLRFLANLPGHLGGMGPGQVGGALADVAAIAPPGQGPVFAAADEQAPRLLAGCKPAQLARILGLFHGSVEAPAPPRPTPGFEKHFPAEAADIAARSDPASLASLASSLSLLSIPAGPLYSHLSLSAPSLLPACSAAEVSALAFAMATHPVQDFPPPAAFFAAADAKPSLPKKATPTQLARLAWAASVYRLPLPSLLSALSSRASSVAASLLSSPSPADRLSLLHLAVATADLGRPEPALFEALPPLLPEVGDPADLAALLRAAARAPAPSLFEAADAQARFLLGDSAHPAPAAAAAWAFSESGVAAPRFWGEFDRVGTRLVNKAVGRGQLKLLGDLAGHYVSGRAVGRGVAVGVQKHRYWIYDECREKKGGRYAVGMIAGMLGRVGRHSDGFLWELENLGEFLTGEEDGGLVVPAAIEGGALAFTQVGYPGGDFWASLERRAGKFEAHSDAPTRANVLWALAASASAGRRGALLTRLWAACAAGELGEEQLLRLGEARVLAWTAGVRLPAAPALLEEEIGRAEAAARKRRREGKLVREITRALDRTKVAYERDVPLAPGSPHLIDVALPDLKVAVHLDEKDSFMWGRKGEGTGRDTGFTKARLRALRRAGWHVLRVRHTQPSLPARQGGKAKFGEWLREGAREAHERAGGVLVEHHTFERQYNLTTDADYY</sequence>
<name>A0ABQ6M9X2_9STRA</name>
<proteinExistence type="predicted"/>
<evidence type="ECO:0000313" key="1">
    <source>
        <dbReference type="EMBL" id="GMI22402.1"/>
    </source>
</evidence>
<dbReference type="Proteomes" id="UP001165060">
    <property type="component" value="Unassembled WGS sequence"/>
</dbReference>
<dbReference type="EMBL" id="BRYB01005268">
    <property type="protein sequence ID" value="GMI22402.1"/>
    <property type="molecule type" value="Genomic_DNA"/>
</dbReference>